<evidence type="ECO:0000313" key="2">
    <source>
        <dbReference type="Proteomes" id="UP000772434"/>
    </source>
</evidence>
<dbReference type="OrthoDB" id="3025659at2759"/>
<sequence>MLVDGKLGPTMDISAFCTVHELSLDIASRLTKNGFQNTKAFRYVTLNDLKEMLFKHGEIASLRVAVSEWSEGSQQ</sequence>
<evidence type="ECO:0000313" key="1">
    <source>
        <dbReference type="EMBL" id="KAF9077649.1"/>
    </source>
</evidence>
<keyword evidence="2" id="KW-1185">Reference proteome</keyword>
<organism evidence="1 2">
    <name type="scientific">Rhodocollybia butyracea</name>
    <dbReference type="NCBI Taxonomy" id="206335"/>
    <lineage>
        <taxon>Eukaryota</taxon>
        <taxon>Fungi</taxon>
        <taxon>Dikarya</taxon>
        <taxon>Basidiomycota</taxon>
        <taxon>Agaricomycotina</taxon>
        <taxon>Agaricomycetes</taxon>
        <taxon>Agaricomycetidae</taxon>
        <taxon>Agaricales</taxon>
        <taxon>Marasmiineae</taxon>
        <taxon>Omphalotaceae</taxon>
        <taxon>Rhodocollybia</taxon>
    </lineage>
</organism>
<gene>
    <name evidence="1" type="ORF">BDP27DRAFT_1311408</name>
</gene>
<dbReference type="Proteomes" id="UP000772434">
    <property type="component" value="Unassembled WGS sequence"/>
</dbReference>
<protein>
    <submittedName>
        <fullName evidence="1">Uncharacterized protein</fullName>
    </submittedName>
</protein>
<dbReference type="EMBL" id="JADNRY010000003">
    <property type="protein sequence ID" value="KAF9077649.1"/>
    <property type="molecule type" value="Genomic_DNA"/>
</dbReference>
<accession>A0A9P5Q9Q2</accession>
<name>A0A9P5Q9Q2_9AGAR</name>
<reference evidence="1" key="1">
    <citation type="submission" date="2020-11" db="EMBL/GenBank/DDBJ databases">
        <authorList>
            <consortium name="DOE Joint Genome Institute"/>
            <person name="Ahrendt S."/>
            <person name="Riley R."/>
            <person name="Andreopoulos W."/>
            <person name="Labutti K."/>
            <person name="Pangilinan J."/>
            <person name="Ruiz-Duenas F.J."/>
            <person name="Barrasa J.M."/>
            <person name="Sanchez-Garcia M."/>
            <person name="Camarero S."/>
            <person name="Miyauchi S."/>
            <person name="Serrano A."/>
            <person name="Linde D."/>
            <person name="Babiker R."/>
            <person name="Drula E."/>
            <person name="Ayuso-Fernandez I."/>
            <person name="Pacheco R."/>
            <person name="Padilla G."/>
            <person name="Ferreira P."/>
            <person name="Barriuso J."/>
            <person name="Kellner H."/>
            <person name="Castanera R."/>
            <person name="Alfaro M."/>
            <person name="Ramirez L."/>
            <person name="Pisabarro A.G."/>
            <person name="Kuo A."/>
            <person name="Tritt A."/>
            <person name="Lipzen A."/>
            <person name="He G."/>
            <person name="Yan M."/>
            <person name="Ng V."/>
            <person name="Cullen D."/>
            <person name="Martin F."/>
            <person name="Rosso M.-N."/>
            <person name="Henrissat B."/>
            <person name="Hibbett D."/>
            <person name="Martinez A.T."/>
            <person name="Grigoriev I.V."/>
        </authorList>
    </citation>
    <scope>NUCLEOTIDE SEQUENCE</scope>
    <source>
        <strain evidence="1">AH 40177</strain>
    </source>
</reference>
<comment type="caution">
    <text evidence="1">The sequence shown here is derived from an EMBL/GenBank/DDBJ whole genome shotgun (WGS) entry which is preliminary data.</text>
</comment>
<dbReference type="AlphaFoldDB" id="A0A9P5Q9Q2"/>
<proteinExistence type="predicted"/>